<dbReference type="RefSeq" id="WP_234022805.1">
    <property type="nucleotide sequence ID" value="NZ_CP012673.1"/>
</dbReference>
<sequence>MHLTSWGSEERSVGLPPTRAYADWLDAGSRAFRVDVQDVEPLDVLLLERSFPLQFLASGTGGQARVRLVAVAPNPPRLAPTLVDRSERRR</sequence>
<proteinExistence type="predicted"/>
<protein>
    <submittedName>
        <fullName evidence="1">Uncharacterized protein</fullName>
    </submittedName>
</protein>
<accession>A0A2L0F3H7</accession>
<evidence type="ECO:0000313" key="1">
    <source>
        <dbReference type="EMBL" id="AUX46096.1"/>
    </source>
</evidence>
<dbReference type="Proteomes" id="UP000238348">
    <property type="component" value="Chromosome"/>
</dbReference>
<dbReference type="EMBL" id="CP012673">
    <property type="protein sequence ID" value="AUX46096.1"/>
    <property type="molecule type" value="Genomic_DNA"/>
</dbReference>
<name>A0A2L0F3H7_SORCE</name>
<dbReference type="AlphaFoldDB" id="A0A2L0F3H7"/>
<gene>
    <name evidence="1" type="ORF">SOCE26_076010</name>
</gene>
<reference evidence="1 2" key="1">
    <citation type="submission" date="2015-09" db="EMBL/GenBank/DDBJ databases">
        <title>Sorangium comparison.</title>
        <authorList>
            <person name="Zaburannyi N."/>
            <person name="Bunk B."/>
            <person name="Overmann J."/>
            <person name="Mueller R."/>
        </authorList>
    </citation>
    <scope>NUCLEOTIDE SEQUENCE [LARGE SCALE GENOMIC DNA]</scope>
    <source>
        <strain evidence="1 2">So ce26</strain>
    </source>
</reference>
<evidence type="ECO:0000313" key="2">
    <source>
        <dbReference type="Proteomes" id="UP000238348"/>
    </source>
</evidence>
<organism evidence="1 2">
    <name type="scientific">Sorangium cellulosum</name>
    <name type="common">Polyangium cellulosum</name>
    <dbReference type="NCBI Taxonomy" id="56"/>
    <lineage>
        <taxon>Bacteria</taxon>
        <taxon>Pseudomonadati</taxon>
        <taxon>Myxococcota</taxon>
        <taxon>Polyangia</taxon>
        <taxon>Polyangiales</taxon>
        <taxon>Polyangiaceae</taxon>
        <taxon>Sorangium</taxon>
    </lineage>
</organism>